<reference evidence="1" key="1">
    <citation type="submission" date="2017-05" db="UniProtKB">
        <authorList>
            <consortium name="EnsemblMetazoa"/>
        </authorList>
    </citation>
    <scope>IDENTIFICATION</scope>
</reference>
<dbReference type="AlphaFoldDB" id="A0A1X7UT33"/>
<accession>A0A1X7UT33</accession>
<dbReference type="InParanoid" id="A0A1X7UT33"/>
<sequence length="88" mass="9843">MRKHQAGVSSSIVTGLCQLLLLKHNKSLLSDFGGPIILNKAWAHCVLRLTKRRGNSMSRLAVDNFENVKDQYFTNISSVVKMEDILDA</sequence>
<evidence type="ECO:0000313" key="1">
    <source>
        <dbReference type="EnsemblMetazoa" id="Aqu2.1.30943_001"/>
    </source>
</evidence>
<name>A0A1X7UT33_AMPQE</name>
<proteinExistence type="predicted"/>
<dbReference type="EnsemblMetazoa" id="Aqu2.1.30943_001">
    <property type="protein sequence ID" value="Aqu2.1.30943_001"/>
    <property type="gene ID" value="Aqu2.1.30943"/>
</dbReference>
<organism evidence="1">
    <name type="scientific">Amphimedon queenslandica</name>
    <name type="common">Sponge</name>
    <dbReference type="NCBI Taxonomy" id="400682"/>
    <lineage>
        <taxon>Eukaryota</taxon>
        <taxon>Metazoa</taxon>
        <taxon>Porifera</taxon>
        <taxon>Demospongiae</taxon>
        <taxon>Heteroscleromorpha</taxon>
        <taxon>Haplosclerida</taxon>
        <taxon>Niphatidae</taxon>
        <taxon>Amphimedon</taxon>
    </lineage>
</organism>
<protein>
    <submittedName>
        <fullName evidence="1">Uncharacterized protein</fullName>
    </submittedName>
</protein>